<reference evidence="1 2" key="1">
    <citation type="submission" date="2024-01" db="EMBL/GenBank/DDBJ databases">
        <title>The genomes of 5 underutilized Papilionoideae crops provide insights into root nodulation and disease resistanc.</title>
        <authorList>
            <person name="Jiang F."/>
        </authorList>
    </citation>
    <scope>NUCLEOTIDE SEQUENCE [LARGE SCALE GENOMIC DNA]</scope>
    <source>
        <strain evidence="1">LVBAO_FW01</strain>
        <tissue evidence="1">Leaves</tissue>
    </source>
</reference>
<gene>
    <name evidence="1" type="ORF">VNO77_05835</name>
</gene>
<evidence type="ECO:0000313" key="2">
    <source>
        <dbReference type="Proteomes" id="UP001367508"/>
    </source>
</evidence>
<sequence>MSPPNPYKHALSIYELEIIQDPNGSYPVYCIVVVPITSSKALIVAVRVWEKLRVACVLLCIGPSELEIVDSYLKIFPNVSHGFTLRYDPNDPKAVESAEKAHKVILDWFDKHLKVGIDNFEASPRTVVLKPKDCSSLMNEVTKTRVIIIRAKGKSKNLKLLWHPHTINPATLRGRS</sequence>
<keyword evidence="2" id="KW-1185">Reference proteome</keyword>
<dbReference type="Proteomes" id="UP001367508">
    <property type="component" value="Unassembled WGS sequence"/>
</dbReference>
<proteinExistence type="predicted"/>
<comment type="caution">
    <text evidence="1">The sequence shown here is derived from an EMBL/GenBank/DDBJ whole genome shotgun (WGS) entry which is preliminary data.</text>
</comment>
<dbReference type="EMBL" id="JAYMYQ010000001">
    <property type="protein sequence ID" value="KAK7363684.1"/>
    <property type="molecule type" value="Genomic_DNA"/>
</dbReference>
<accession>A0AAN9N4S4</accession>
<name>A0AAN9N4S4_CANGL</name>
<protein>
    <submittedName>
        <fullName evidence="1">Uncharacterized protein</fullName>
    </submittedName>
</protein>
<organism evidence="1 2">
    <name type="scientific">Canavalia gladiata</name>
    <name type="common">Sword bean</name>
    <name type="synonym">Dolichos gladiatus</name>
    <dbReference type="NCBI Taxonomy" id="3824"/>
    <lineage>
        <taxon>Eukaryota</taxon>
        <taxon>Viridiplantae</taxon>
        <taxon>Streptophyta</taxon>
        <taxon>Embryophyta</taxon>
        <taxon>Tracheophyta</taxon>
        <taxon>Spermatophyta</taxon>
        <taxon>Magnoliopsida</taxon>
        <taxon>eudicotyledons</taxon>
        <taxon>Gunneridae</taxon>
        <taxon>Pentapetalae</taxon>
        <taxon>rosids</taxon>
        <taxon>fabids</taxon>
        <taxon>Fabales</taxon>
        <taxon>Fabaceae</taxon>
        <taxon>Papilionoideae</taxon>
        <taxon>50 kb inversion clade</taxon>
        <taxon>NPAAA clade</taxon>
        <taxon>indigoferoid/millettioid clade</taxon>
        <taxon>Phaseoleae</taxon>
        <taxon>Canavalia</taxon>
    </lineage>
</organism>
<dbReference type="AlphaFoldDB" id="A0AAN9N4S4"/>
<evidence type="ECO:0000313" key="1">
    <source>
        <dbReference type="EMBL" id="KAK7363684.1"/>
    </source>
</evidence>